<evidence type="ECO:0000313" key="2">
    <source>
        <dbReference type="Proteomes" id="UP000077248"/>
    </source>
</evidence>
<dbReference type="RefSeq" id="XP_018385139.1">
    <property type="nucleotide sequence ID" value="XM_018525202.1"/>
</dbReference>
<dbReference type="GeneID" id="29110796"/>
<dbReference type="PANTHER" id="PTHR47843">
    <property type="entry name" value="BTB DOMAIN-CONTAINING PROTEIN-RELATED"/>
    <property type="match status" value="1"/>
</dbReference>
<dbReference type="SUPFAM" id="SSF54695">
    <property type="entry name" value="POZ domain"/>
    <property type="match status" value="1"/>
</dbReference>
<evidence type="ECO:0008006" key="3">
    <source>
        <dbReference type="Google" id="ProtNLM"/>
    </source>
</evidence>
<accession>A0A177DK91</accession>
<evidence type="ECO:0000313" key="1">
    <source>
        <dbReference type="EMBL" id="OAG19718.1"/>
    </source>
</evidence>
<dbReference type="EMBL" id="KV441480">
    <property type="protein sequence ID" value="OAG19718.1"/>
    <property type="molecule type" value="Genomic_DNA"/>
</dbReference>
<organism evidence="1 2">
    <name type="scientific">Alternaria alternata</name>
    <name type="common">Alternaria rot fungus</name>
    <name type="synonym">Torula alternata</name>
    <dbReference type="NCBI Taxonomy" id="5599"/>
    <lineage>
        <taxon>Eukaryota</taxon>
        <taxon>Fungi</taxon>
        <taxon>Dikarya</taxon>
        <taxon>Ascomycota</taxon>
        <taxon>Pezizomycotina</taxon>
        <taxon>Dothideomycetes</taxon>
        <taxon>Pleosporomycetidae</taxon>
        <taxon>Pleosporales</taxon>
        <taxon>Pleosporineae</taxon>
        <taxon>Pleosporaceae</taxon>
        <taxon>Alternaria</taxon>
        <taxon>Alternaria sect. Alternaria</taxon>
        <taxon>Alternaria alternata complex</taxon>
    </lineage>
</organism>
<dbReference type="KEGG" id="aalt:CC77DRAFT_1021107"/>
<dbReference type="PANTHER" id="PTHR47843:SF2">
    <property type="entry name" value="BTB DOMAIN-CONTAINING PROTEIN"/>
    <property type="match status" value="1"/>
</dbReference>
<name>A0A177DK91_ALTAL</name>
<dbReference type="InterPro" id="IPR011333">
    <property type="entry name" value="SKP1/BTB/POZ_sf"/>
</dbReference>
<reference evidence="1 2" key="1">
    <citation type="submission" date="2016-05" db="EMBL/GenBank/DDBJ databases">
        <title>Comparative analysis of secretome profiles of manganese(II)-oxidizing ascomycete fungi.</title>
        <authorList>
            <consortium name="DOE Joint Genome Institute"/>
            <person name="Zeiner C.A."/>
            <person name="Purvine S.O."/>
            <person name="Zink E.M."/>
            <person name="Wu S."/>
            <person name="Pasa-Tolic L."/>
            <person name="Chaput D.L."/>
            <person name="Haridas S."/>
            <person name="Grigoriev I.V."/>
            <person name="Santelli C.M."/>
            <person name="Hansel C.M."/>
        </authorList>
    </citation>
    <scope>NUCLEOTIDE SEQUENCE [LARGE SCALE GENOMIC DNA]</scope>
    <source>
        <strain evidence="1 2">SRC1lrK2f</strain>
    </source>
</reference>
<dbReference type="STRING" id="5599.A0A177DK91"/>
<gene>
    <name evidence="1" type="ORF">CC77DRAFT_1021107</name>
</gene>
<protein>
    <recommendedName>
        <fullName evidence="3">BTB domain-containing protein</fullName>
    </recommendedName>
</protein>
<keyword evidence="2" id="KW-1185">Reference proteome</keyword>
<dbReference type="AlphaFoldDB" id="A0A177DK91"/>
<sequence>MELGSEMVQVVVGADKKPFTFHKKLIRRHSEYFSRAFGPSFKEGEENTLYLAEADETSCLLFQSWIYLQTARSLHPVSAPSLAELGQVVNFEKFDPASFSGTWIQNLISENTELALKRHLIDLYVFADAYECTTLRNDIISAFMRLDTRSNSDMGFDLAPLIFGSVPSSSTLSRYIVRSTASHGLLKGYDDKVAKSQPQEFKSELLAIGEQRGRGFAEGLRDPCNFHEHAKDEEMRLCDSVWLRGQLYIDALISACMEVVDAQSSN</sequence>
<proteinExistence type="predicted"/>
<dbReference type="Gene3D" id="3.30.710.10">
    <property type="entry name" value="Potassium Channel Kv1.1, Chain A"/>
    <property type="match status" value="1"/>
</dbReference>
<dbReference type="VEuPathDB" id="FungiDB:CC77DRAFT_1021107"/>
<dbReference type="Proteomes" id="UP000077248">
    <property type="component" value="Unassembled WGS sequence"/>
</dbReference>